<dbReference type="InterPro" id="IPR011257">
    <property type="entry name" value="DNA_glycosylase"/>
</dbReference>
<evidence type="ECO:0000256" key="7">
    <source>
        <dbReference type="ARBA" id="ARBA00022723"/>
    </source>
</evidence>
<dbReference type="InterPro" id="IPR005760">
    <property type="entry name" value="A/G_AdeGlyc_MutY"/>
</dbReference>
<dbReference type="Gene3D" id="1.10.340.30">
    <property type="entry name" value="Hypothetical protein, domain 2"/>
    <property type="match status" value="1"/>
</dbReference>
<name>A0A1T5LIM7_9BACT</name>
<keyword evidence="11" id="KW-0411">Iron-sulfur</keyword>
<dbReference type="Pfam" id="PF00633">
    <property type="entry name" value="HHH"/>
    <property type="match status" value="1"/>
</dbReference>
<dbReference type="GO" id="GO:0034039">
    <property type="term" value="F:8-oxo-7,8-dihydroguanine DNA N-glycosylase activity"/>
    <property type="evidence" value="ECO:0007669"/>
    <property type="project" value="TreeGrafter"/>
</dbReference>
<evidence type="ECO:0000256" key="8">
    <source>
        <dbReference type="ARBA" id="ARBA00022763"/>
    </source>
</evidence>
<dbReference type="RefSeq" id="WP_079687762.1">
    <property type="nucleotide sequence ID" value="NZ_FUZU01000002.1"/>
</dbReference>
<reference evidence="16 17" key="1">
    <citation type="submission" date="2017-02" db="EMBL/GenBank/DDBJ databases">
        <authorList>
            <person name="Peterson S.W."/>
        </authorList>
    </citation>
    <scope>NUCLEOTIDE SEQUENCE [LARGE SCALE GENOMIC DNA]</scope>
    <source>
        <strain evidence="16 17">DSM 25262</strain>
    </source>
</reference>
<dbReference type="InterPro" id="IPR015797">
    <property type="entry name" value="NUDIX_hydrolase-like_dom_sf"/>
</dbReference>
<dbReference type="InterPro" id="IPR044298">
    <property type="entry name" value="MIG/MutY"/>
</dbReference>
<keyword evidence="17" id="KW-1185">Reference proteome</keyword>
<evidence type="ECO:0000256" key="3">
    <source>
        <dbReference type="ARBA" id="ARBA00008343"/>
    </source>
</evidence>
<dbReference type="GO" id="GO:0000701">
    <property type="term" value="F:purine-specific mismatch base pair DNA N-glycosylase activity"/>
    <property type="evidence" value="ECO:0007669"/>
    <property type="project" value="UniProtKB-EC"/>
</dbReference>
<dbReference type="EMBL" id="FUZU01000002">
    <property type="protein sequence ID" value="SKC75258.1"/>
    <property type="molecule type" value="Genomic_DNA"/>
</dbReference>
<evidence type="ECO:0000256" key="12">
    <source>
        <dbReference type="ARBA" id="ARBA00023204"/>
    </source>
</evidence>
<dbReference type="Gene3D" id="1.10.1670.10">
    <property type="entry name" value="Helix-hairpin-Helix base-excision DNA repair enzymes (C-terminal)"/>
    <property type="match status" value="1"/>
</dbReference>
<keyword evidence="9" id="KW-0378">Hydrolase</keyword>
<dbReference type="STRING" id="688867.SAMN05660236_3217"/>
<comment type="function">
    <text evidence="2">Adenine glycosylase active on G-A mispairs. MutY also corrects error-prone DNA synthesis past GO lesions which are due to the oxidatively damaged form of guanine: 7,8-dihydro-8-oxoguanine (8-oxo-dGTP).</text>
</comment>
<keyword evidence="12" id="KW-0234">DNA repair</keyword>
<dbReference type="PANTHER" id="PTHR42944:SF1">
    <property type="entry name" value="ADENINE DNA GLYCOSYLASE"/>
    <property type="match status" value="1"/>
</dbReference>
<evidence type="ECO:0000256" key="4">
    <source>
        <dbReference type="ARBA" id="ARBA00012045"/>
    </source>
</evidence>
<dbReference type="InterPro" id="IPR029119">
    <property type="entry name" value="MutY_C"/>
</dbReference>
<keyword evidence="8 14" id="KW-0227">DNA damage</keyword>
<protein>
    <recommendedName>
        <fullName evidence="5 14">Adenine DNA glycosylase</fullName>
        <ecNumber evidence="4 14">3.2.2.31</ecNumber>
    </recommendedName>
</protein>
<dbReference type="PANTHER" id="PTHR42944">
    <property type="entry name" value="ADENINE DNA GLYCOSYLASE"/>
    <property type="match status" value="1"/>
</dbReference>
<dbReference type="InterPro" id="IPR000445">
    <property type="entry name" value="HhH_motif"/>
</dbReference>
<sequence length="350" mass="40711">MDKRYFSDKVVEWYELNKRDLPWRTTRDPYKIWLSEIILQQTRVIQGLPYYLRFIEKFPTVQALASASEQEVLRMWQGLGYYTRARNLHKCAKEVISKYRGVFPDTFEELKKLPGIGDYTAAAIASFSYQEKVAVVDGNVFRVLARIFGIEKETNSPEGKKYFTQVANELIKKENPDAHNQAVMEFGALHCVPVNPACSECIFQTTCFASQKNLQTQLPVKVKAKAARARYFYYFVFQKGKSMLMKKRDQKDIWHGLYDFHLIEKNKFKNPAKLIAEDVHLKKFADAASVVSKKYKHVLSHQIIHATFIIIKSNSAFQDDKNLKFYSVKKISELPKPVLISRFLEDNHLL</sequence>
<keyword evidence="7" id="KW-0479">Metal-binding</keyword>
<dbReference type="GO" id="GO:0006284">
    <property type="term" value="P:base-excision repair"/>
    <property type="evidence" value="ECO:0007669"/>
    <property type="project" value="UniProtKB-UniRule"/>
</dbReference>
<dbReference type="FunFam" id="1.10.340.30:FF:000002">
    <property type="entry name" value="Adenine DNA glycosylase"/>
    <property type="match status" value="1"/>
</dbReference>
<evidence type="ECO:0000256" key="13">
    <source>
        <dbReference type="ARBA" id="ARBA00023295"/>
    </source>
</evidence>
<dbReference type="OrthoDB" id="9802365at2"/>
<dbReference type="GO" id="GO:0032357">
    <property type="term" value="F:oxidized purine DNA binding"/>
    <property type="evidence" value="ECO:0007669"/>
    <property type="project" value="TreeGrafter"/>
</dbReference>
<dbReference type="Pfam" id="PF00730">
    <property type="entry name" value="HhH-GPD"/>
    <property type="match status" value="1"/>
</dbReference>
<keyword evidence="10 14" id="KW-0408">Iron</keyword>
<keyword evidence="6" id="KW-0004">4Fe-4S</keyword>
<evidence type="ECO:0000313" key="17">
    <source>
        <dbReference type="Proteomes" id="UP000190961"/>
    </source>
</evidence>
<evidence type="ECO:0000256" key="14">
    <source>
        <dbReference type="RuleBase" id="RU365096"/>
    </source>
</evidence>
<dbReference type="SUPFAM" id="SSF55811">
    <property type="entry name" value="Nudix"/>
    <property type="match status" value="1"/>
</dbReference>
<dbReference type="PROSITE" id="PS00764">
    <property type="entry name" value="ENDONUCLEASE_III_1"/>
    <property type="match status" value="1"/>
</dbReference>
<dbReference type="SMART" id="SM00478">
    <property type="entry name" value="ENDO3c"/>
    <property type="match status" value="1"/>
</dbReference>
<dbReference type="AlphaFoldDB" id="A0A1T5LIM7"/>
<dbReference type="SUPFAM" id="SSF48150">
    <property type="entry name" value="DNA-glycosylase"/>
    <property type="match status" value="1"/>
</dbReference>
<dbReference type="Proteomes" id="UP000190961">
    <property type="component" value="Unassembled WGS sequence"/>
</dbReference>
<keyword evidence="13 14" id="KW-0326">Glycosidase</keyword>
<comment type="similarity">
    <text evidence="3 14">Belongs to the Nth/MutY family.</text>
</comment>
<dbReference type="GO" id="GO:0051539">
    <property type="term" value="F:4 iron, 4 sulfur cluster binding"/>
    <property type="evidence" value="ECO:0007669"/>
    <property type="project" value="UniProtKB-UniRule"/>
</dbReference>
<dbReference type="GO" id="GO:0046872">
    <property type="term" value="F:metal ion binding"/>
    <property type="evidence" value="ECO:0007669"/>
    <property type="project" value="UniProtKB-UniRule"/>
</dbReference>
<evidence type="ECO:0000313" key="16">
    <source>
        <dbReference type="EMBL" id="SKC75258.1"/>
    </source>
</evidence>
<dbReference type="GO" id="GO:0035485">
    <property type="term" value="F:adenine/guanine mispair binding"/>
    <property type="evidence" value="ECO:0007669"/>
    <property type="project" value="TreeGrafter"/>
</dbReference>
<gene>
    <name evidence="16" type="ORF">SAMN05660236_3217</name>
</gene>
<proteinExistence type="inferred from homology"/>
<dbReference type="InterPro" id="IPR004035">
    <property type="entry name" value="Endouclease-III_FeS-bd_BS"/>
</dbReference>
<evidence type="ECO:0000256" key="5">
    <source>
        <dbReference type="ARBA" id="ARBA00022023"/>
    </source>
</evidence>
<organism evidence="16 17">
    <name type="scientific">Ohtaekwangia koreensis</name>
    <dbReference type="NCBI Taxonomy" id="688867"/>
    <lineage>
        <taxon>Bacteria</taxon>
        <taxon>Pseudomonadati</taxon>
        <taxon>Bacteroidota</taxon>
        <taxon>Cytophagia</taxon>
        <taxon>Cytophagales</taxon>
        <taxon>Fulvivirgaceae</taxon>
        <taxon>Ohtaekwangia</taxon>
    </lineage>
</organism>
<evidence type="ECO:0000256" key="2">
    <source>
        <dbReference type="ARBA" id="ARBA00002933"/>
    </source>
</evidence>
<evidence type="ECO:0000256" key="1">
    <source>
        <dbReference type="ARBA" id="ARBA00000843"/>
    </source>
</evidence>
<evidence type="ECO:0000256" key="9">
    <source>
        <dbReference type="ARBA" id="ARBA00022801"/>
    </source>
</evidence>
<dbReference type="GO" id="GO:0006298">
    <property type="term" value="P:mismatch repair"/>
    <property type="evidence" value="ECO:0007669"/>
    <property type="project" value="TreeGrafter"/>
</dbReference>
<accession>A0A1T5LIM7</accession>
<dbReference type="CDD" id="cd03431">
    <property type="entry name" value="NUDIX_DNA_Glycosylase_C-MutY"/>
    <property type="match status" value="1"/>
</dbReference>
<evidence type="ECO:0000259" key="15">
    <source>
        <dbReference type="SMART" id="SM00478"/>
    </source>
</evidence>
<comment type="catalytic activity">
    <reaction evidence="1 14">
        <text>Hydrolyzes free adenine bases from 7,8-dihydro-8-oxoguanine:adenine mismatched double-stranded DNA, leaving an apurinic site.</text>
        <dbReference type="EC" id="3.2.2.31"/>
    </reaction>
</comment>
<evidence type="ECO:0000256" key="11">
    <source>
        <dbReference type="ARBA" id="ARBA00023014"/>
    </source>
</evidence>
<dbReference type="CDD" id="cd00056">
    <property type="entry name" value="ENDO3c"/>
    <property type="match status" value="1"/>
</dbReference>
<comment type="cofactor">
    <cofactor evidence="14">
        <name>[4Fe-4S] cluster</name>
        <dbReference type="ChEBI" id="CHEBI:49883"/>
    </cofactor>
    <text evidence="14">Binds 1 [4Fe-4S] cluster.</text>
</comment>
<dbReference type="NCBIfam" id="TIGR01084">
    <property type="entry name" value="mutY"/>
    <property type="match status" value="1"/>
</dbReference>
<dbReference type="Pfam" id="PF14815">
    <property type="entry name" value="NUDIX_4"/>
    <property type="match status" value="1"/>
</dbReference>
<dbReference type="EC" id="3.2.2.31" evidence="4 14"/>
<dbReference type="InterPro" id="IPR003265">
    <property type="entry name" value="HhH-GPD_domain"/>
</dbReference>
<evidence type="ECO:0000256" key="10">
    <source>
        <dbReference type="ARBA" id="ARBA00023004"/>
    </source>
</evidence>
<dbReference type="InterPro" id="IPR023170">
    <property type="entry name" value="HhH_base_excis_C"/>
</dbReference>
<evidence type="ECO:0000256" key="6">
    <source>
        <dbReference type="ARBA" id="ARBA00022485"/>
    </source>
</evidence>
<feature type="domain" description="HhH-GPD" evidence="15">
    <location>
        <begin position="38"/>
        <end position="189"/>
    </location>
</feature>